<evidence type="ECO:0000313" key="4">
    <source>
        <dbReference type="Proteomes" id="UP000664203"/>
    </source>
</evidence>
<evidence type="ECO:0008006" key="5">
    <source>
        <dbReference type="Google" id="ProtNLM"/>
    </source>
</evidence>
<reference evidence="3" key="1">
    <citation type="submission" date="2021-03" db="EMBL/GenBank/DDBJ databases">
        <authorList>
            <person name="Tagirdzhanova G."/>
        </authorList>
    </citation>
    <scope>NUCLEOTIDE SEQUENCE</scope>
</reference>
<dbReference type="AlphaFoldDB" id="A0A8H3PD77"/>
<evidence type="ECO:0000313" key="3">
    <source>
        <dbReference type="EMBL" id="CAF9938402.1"/>
    </source>
</evidence>
<name>A0A8H3PD77_9LECA</name>
<feature type="compositionally biased region" description="Basic and acidic residues" evidence="1">
    <location>
        <begin position="464"/>
        <end position="477"/>
    </location>
</feature>
<comment type="caution">
    <text evidence="3">The sequence shown here is derived from an EMBL/GenBank/DDBJ whole genome shotgun (WGS) entry which is preliminary data.</text>
</comment>
<organism evidence="3 4">
    <name type="scientific">Alectoria fallacina</name>
    <dbReference type="NCBI Taxonomy" id="1903189"/>
    <lineage>
        <taxon>Eukaryota</taxon>
        <taxon>Fungi</taxon>
        <taxon>Dikarya</taxon>
        <taxon>Ascomycota</taxon>
        <taxon>Pezizomycotina</taxon>
        <taxon>Lecanoromycetes</taxon>
        <taxon>OSLEUM clade</taxon>
        <taxon>Lecanoromycetidae</taxon>
        <taxon>Lecanorales</taxon>
        <taxon>Lecanorineae</taxon>
        <taxon>Parmeliaceae</taxon>
        <taxon>Alectoria</taxon>
    </lineage>
</organism>
<keyword evidence="2" id="KW-0472">Membrane</keyword>
<feature type="compositionally biased region" description="Low complexity" evidence="1">
    <location>
        <begin position="30"/>
        <end position="41"/>
    </location>
</feature>
<evidence type="ECO:0000256" key="2">
    <source>
        <dbReference type="SAM" id="Phobius"/>
    </source>
</evidence>
<evidence type="ECO:0000256" key="1">
    <source>
        <dbReference type="SAM" id="MobiDB-lite"/>
    </source>
</evidence>
<gene>
    <name evidence="3" type="ORF">ALECFALPRED_007681</name>
</gene>
<feature type="region of interest" description="Disordered" evidence="1">
    <location>
        <begin position="1"/>
        <end position="73"/>
    </location>
</feature>
<feature type="compositionally biased region" description="Acidic residues" evidence="1">
    <location>
        <begin position="448"/>
        <end position="463"/>
    </location>
</feature>
<feature type="transmembrane region" description="Helical" evidence="2">
    <location>
        <begin position="183"/>
        <end position="202"/>
    </location>
</feature>
<dbReference type="EMBL" id="CAJPDR010000510">
    <property type="protein sequence ID" value="CAF9938402.1"/>
    <property type="molecule type" value="Genomic_DNA"/>
</dbReference>
<dbReference type="OrthoDB" id="2583188at2759"/>
<keyword evidence="2" id="KW-0812">Transmembrane</keyword>
<sequence length="496" mass="55030">MSTSSDVPTQELAALSVTPPENTAKNKVVNTPPSSLPNNTNHRPNTAADTQTEAGEPSIAPETGTDDRDHEADIGPAIYPPVLENMDILGYLKDKNGIGYSRDIGRSASIHDEVYFIFGDTFCKDSAGGSAGTTSNTIAYVEDRANFLESEYREISEDGKVKAFVPLNDKEIRFEKENKGARVVFCMFGGIVDIGAVGVVWFQKLIKYENSDESYSGIGQARLSTYSDGRILVGRLGPLLFGPDEPRIGSFSTLLHKGHVYLWGARPDGQKILARVEQYETALRDRYEYWSGSGWVPGWHEAVPVLHDVQQGAIIYTEMFGRDRPFVFVGVNERADSMIQIGAAAEVQGPFDLTAVCKATGIDYDKKYKYCIYPHLFASNIPKRELVVTWSEHSPGGVIAAKLKFKVDEVAAIEEAEERKRAAEEQEARRLANIAEEEEARHLASIAEEQETKDEYGYDSEESNDPRPRRDRSEGRLKTGYILRVVRTCSDPPSEP</sequence>
<proteinExistence type="predicted"/>
<keyword evidence="2" id="KW-1133">Transmembrane helix</keyword>
<keyword evidence="4" id="KW-1185">Reference proteome</keyword>
<feature type="compositionally biased region" description="Polar residues" evidence="1">
    <location>
        <begin position="42"/>
        <end position="53"/>
    </location>
</feature>
<protein>
    <recommendedName>
        <fullName evidence="5">DUF4185 domain-containing protein</fullName>
    </recommendedName>
</protein>
<accession>A0A8H3PD77</accession>
<dbReference type="Proteomes" id="UP000664203">
    <property type="component" value="Unassembled WGS sequence"/>
</dbReference>
<feature type="compositionally biased region" description="Polar residues" evidence="1">
    <location>
        <begin position="19"/>
        <end position="29"/>
    </location>
</feature>
<feature type="region of interest" description="Disordered" evidence="1">
    <location>
        <begin position="434"/>
        <end position="496"/>
    </location>
</feature>